<organism evidence="13 14">
    <name type="scientific">Artemisia annua</name>
    <name type="common">Sweet wormwood</name>
    <dbReference type="NCBI Taxonomy" id="35608"/>
    <lineage>
        <taxon>Eukaryota</taxon>
        <taxon>Viridiplantae</taxon>
        <taxon>Streptophyta</taxon>
        <taxon>Embryophyta</taxon>
        <taxon>Tracheophyta</taxon>
        <taxon>Spermatophyta</taxon>
        <taxon>Magnoliopsida</taxon>
        <taxon>eudicotyledons</taxon>
        <taxon>Gunneridae</taxon>
        <taxon>Pentapetalae</taxon>
        <taxon>asterids</taxon>
        <taxon>campanulids</taxon>
        <taxon>Asterales</taxon>
        <taxon>Asteraceae</taxon>
        <taxon>Asteroideae</taxon>
        <taxon>Anthemideae</taxon>
        <taxon>Artemisiinae</taxon>
        <taxon>Artemisia</taxon>
    </lineage>
</organism>
<dbReference type="PRINTS" id="PR00705">
    <property type="entry name" value="PAPAIN"/>
</dbReference>
<evidence type="ECO:0000256" key="8">
    <source>
        <dbReference type="SAM" id="Phobius"/>
    </source>
</evidence>
<dbReference type="PROSITE" id="PS00640">
    <property type="entry name" value="THIOL_PROTEASE_ASN"/>
    <property type="match status" value="1"/>
</dbReference>
<dbReference type="InterPro" id="IPR025660">
    <property type="entry name" value="Pept_his_AS"/>
</dbReference>
<dbReference type="SMART" id="SM00277">
    <property type="entry name" value="GRAN"/>
    <property type="match status" value="1"/>
</dbReference>
<reference evidence="13 14" key="1">
    <citation type="journal article" date="2018" name="Mol. Plant">
        <title>The genome of Artemisia annua provides insight into the evolution of Asteraceae family and artemisinin biosynthesis.</title>
        <authorList>
            <person name="Shen Q."/>
            <person name="Zhang L."/>
            <person name="Liao Z."/>
            <person name="Wang S."/>
            <person name="Yan T."/>
            <person name="Shi P."/>
            <person name="Liu M."/>
            <person name="Fu X."/>
            <person name="Pan Q."/>
            <person name="Wang Y."/>
            <person name="Lv Z."/>
            <person name="Lu X."/>
            <person name="Zhang F."/>
            <person name="Jiang W."/>
            <person name="Ma Y."/>
            <person name="Chen M."/>
            <person name="Hao X."/>
            <person name="Li L."/>
            <person name="Tang Y."/>
            <person name="Lv G."/>
            <person name="Zhou Y."/>
            <person name="Sun X."/>
            <person name="Brodelius P.E."/>
            <person name="Rose J.K.C."/>
            <person name="Tang K."/>
        </authorList>
    </citation>
    <scope>NUCLEOTIDE SEQUENCE [LARGE SCALE GENOMIC DNA]</scope>
    <source>
        <strain evidence="14">cv. Huhao1</strain>
        <tissue evidence="13">Leaf</tissue>
    </source>
</reference>
<dbReference type="EMBL" id="PKPP01017767">
    <property type="protein sequence ID" value="PWA36715.1"/>
    <property type="molecule type" value="Genomic_DNA"/>
</dbReference>
<evidence type="ECO:0000313" key="13">
    <source>
        <dbReference type="EMBL" id="PWA36715.1"/>
    </source>
</evidence>
<keyword evidence="8" id="KW-0812">Transmembrane</keyword>
<feature type="domain" description="Peptidase C1A papain C-terminal" evidence="11">
    <location>
        <begin position="119"/>
        <end position="334"/>
    </location>
</feature>
<dbReference type="SMART" id="SM00645">
    <property type="entry name" value="Pept_C1"/>
    <property type="match status" value="1"/>
</dbReference>
<keyword evidence="6" id="KW-1015">Disulfide bond</keyword>
<dbReference type="InterPro" id="IPR037277">
    <property type="entry name" value="Granulin_sf"/>
</dbReference>
<evidence type="ECO:0000256" key="1">
    <source>
        <dbReference type="ARBA" id="ARBA00008455"/>
    </source>
</evidence>
<dbReference type="Pfam" id="PF00112">
    <property type="entry name" value="Peptidase_C1"/>
    <property type="match status" value="1"/>
</dbReference>
<dbReference type="SMART" id="SM00848">
    <property type="entry name" value="Inhibitor_I29"/>
    <property type="match status" value="1"/>
</dbReference>
<dbReference type="InterPro" id="IPR000668">
    <property type="entry name" value="Peptidase_C1A_C"/>
</dbReference>
<dbReference type="Gene3D" id="3.90.70.10">
    <property type="entry name" value="Cysteine proteinases"/>
    <property type="match status" value="1"/>
</dbReference>
<dbReference type="Pfam" id="PF08246">
    <property type="entry name" value="Inhibitor_I29"/>
    <property type="match status" value="1"/>
</dbReference>
<dbReference type="Pfam" id="PF00396">
    <property type="entry name" value="Granulin"/>
    <property type="match status" value="1"/>
</dbReference>
<keyword evidence="5" id="KW-0788">Thiol protease</keyword>
<dbReference type="InterPro" id="IPR038765">
    <property type="entry name" value="Papain-like_cys_pep_sf"/>
</dbReference>
<dbReference type="InterPro" id="IPR000118">
    <property type="entry name" value="Granulin"/>
</dbReference>
<accession>A0A2U1KIY1</accession>
<proteinExistence type="inferred from homology"/>
<dbReference type="SUPFAM" id="SSF57277">
    <property type="entry name" value="Granulin repeat"/>
    <property type="match status" value="1"/>
</dbReference>
<dbReference type="Proteomes" id="UP000245207">
    <property type="component" value="Unassembled WGS sequence"/>
</dbReference>
<feature type="transmembrane region" description="Helical" evidence="8">
    <location>
        <begin position="411"/>
        <end position="434"/>
    </location>
</feature>
<keyword evidence="4" id="KW-0378">Hydrolase</keyword>
<evidence type="ECO:0000256" key="9">
    <source>
        <dbReference type="SAM" id="SignalP"/>
    </source>
</evidence>
<feature type="domain" description="Granulins" evidence="10">
    <location>
        <begin position="351"/>
        <end position="408"/>
    </location>
</feature>
<dbReference type="InterPro" id="IPR000169">
    <property type="entry name" value="Pept_cys_AS"/>
</dbReference>
<evidence type="ECO:0000313" key="14">
    <source>
        <dbReference type="Proteomes" id="UP000245207"/>
    </source>
</evidence>
<name>A0A2U1KIY1_ARTAN</name>
<dbReference type="PROSITE" id="PS00639">
    <property type="entry name" value="THIOL_PROTEASE_HIS"/>
    <property type="match status" value="1"/>
</dbReference>
<evidence type="ECO:0000259" key="10">
    <source>
        <dbReference type="SMART" id="SM00277"/>
    </source>
</evidence>
<gene>
    <name evidence="13" type="ORF">CTI12_AA596630</name>
</gene>
<keyword evidence="7" id="KW-0325">Glycoprotein</keyword>
<dbReference type="Gene3D" id="2.10.25.160">
    <property type="entry name" value="Granulin"/>
    <property type="match status" value="1"/>
</dbReference>
<dbReference type="PANTHER" id="PTHR12411">
    <property type="entry name" value="CYSTEINE PROTEASE FAMILY C1-RELATED"/>
    <property type="match status" value="1"/>
</dbReference>
<dbReference type="CDD" id="cd02248">
    <property type="entry name" value="Peptidase_C1A"/>
    <property type="match status" value="1"/>
</dbReference>
<comment type="caution">
    <text evidence="13">The sequence shown here is derived from an EMBL/GenBank/DDBJ whole genome shotgun (WGS) entry which is preliminary data.</text>
</comment>
<keyword evidence="14" id="KW-1185">Reference proteome</keyword>
<dbReference type="InterPro" id="IPR039417">
    <property type="entry name" value="Peptidase_C1A_papain-like"/>
</dbReference>
<dbReference type="GO" id="GO:0008234">
    <property type="term" value="F:cysteine-type peptidase activity"/>
    <property type="evidence" value="ECO:0007669"/>
    <property type="project" value="UniProtKB-KW"/>
</dbReference>
<dbReference type="PROSITE" id="PS00139">
    <property type="entry name" value="THIOL_PROTEASE_CYS"/>
    <property type="match status" value="1"/>
</dbReference>
<dbReference type="InterPro" id="IPR025661">
    <property type="entry name" value="Pept_asp_AS"/>
</dbReference>
<evidence type="ECO:0000259" key="11">
    <source>
        <dbReference type="SMART" id="SM00645"/>
    </source>
</evidence>
<dbReference type="FunFam" id="3.90.70.10:FF:000067">
    <property type="entry name" value="Senescence-specific cysteine protease"/>
    <property type="match status" value="1"/>
</dbReference>
<sequence>MIHVSTIILIFLFTFNPSFISSSSDLFNQWCLKHNKSYSSHEELIRRQNIFLENYEYIMQHNSNLNASYSLSLNAFADLTHDEFKVARIRGLSVVNGNGYGDVIRLNGWSSGFRGVKDVPKALDWREKGAVTNVKDQGSCGACWAFSATGAMEGINQIVTGDLISLSEQELVDCDKSFNSGCDGGLMDYAYEFVIKNNGIDSEEDYPYTGKQTSCNKNKKKRNVVTIDGYTDIPENNEDQLLQAVAVQPVSVGICGSERAFQLYSKGIFTGPCSTALDHAVLIVGYDSKDGVDYWIIKNSWGTSWGMDGYMYMARNTGDSNGICGINMLASYPIKTSPNPKPTPTPQPVKCNLFSWCSEGETCCCATKVLGICFKWKCCELNASICCKDHRHCCPSDYPICDSERTLCLKVSFFLCVCVKIFLSSLIIWLLILCSQTRMSFTSLTD</sequence>
<keyword evidence="8" id="KW-0472">Membrane</keyword>
<dbReference type="InterPro" id="IPR013201">
    <property type="entry name" value="Prot_inhib_I29"/>
</dbReference>
<evidence type="ECO:0000256" key="5">
    <source>
        <dbReference type="ARBA" id="ARBA00022807"/>
    </source>
</evidence>
<comment type="similarity">
    <text evidence="1">Belongs to the peptidase C1 family.</text>
</comment>
<keyword evidence="3 9" id="KW-0732">Signal</keyword>
<dbReference type="AlphaFoldDB" id="A0A2U1KIY1"/>
<protein>
    <submittedName>
        <fullName evidence="13">Xylem bark cysteine peptidase 3</fullName>
    </submittedName>
</protein>
<keyword evidence="8" id="KW-1133">Transmembrane helix</keyword>
<keyword evidence="2" id="KW-0645">Protease</keyword>
<evidence type="ECO:0000259" key="12">
    <source>
        <dbReference type="SMART" id="SM00848"/>
    </source>
</evidence>
<evidence type="ECO:0000256" key="2">
    <source>
        <dbReference type="ARBA" id="ARBA00022670"/>
    </source>
</evidence>
<dbReference type="OrthoDB" id="10253408at2759"/>
<dbReference type="InterPro" id="IPR013128">
    <property type="entry name" value="Peptidase_C1A"/>
</dbReference>
<dbReference type="GO" id="GO:0006508">
    <property type="term" value="P:proteolysis"/>
    <property type="evidence" value="ECO:0007669"/>
    <property type="project" value="UniProtKB-KW"/>
</dbReference>
<evidence type="ECO:0000256" key="4">
    <source>
        <dbReference type="ARBA" id="ARBA00022801"/>
    </source>
</evidence>
<feature type="chain" id="PRO_5018684448" evidence="9">
    <location>
        <begin position="23"/>
        <end position="446"/>
    </location>
</feature>
<dbReference type="STRING" id="35608.A0A2U1KIY1"/>
<evidence type="ECO:0000256" key="3">
    <source>
        <dbReference type="ARBA" id="ARBA00022729"/>
    </source>
</evidence>
<evidence type="ECO:0000256" key="6">
    <source>
        <dbReference type="ARBA" id="ARBA00023157"/>
    </source>
</evidence>
<feature type="signal peptide" evidence="9">
    <location>
        <begin position="1"/>
        <end position="22"/>
    </location>
</feature>
<dbReference type="SUPFAM" id="SSF54001">
    <property type="entry name" value="Cysteine proteinases"/>
    <property type="match status" value="1"/>
</dbReference>
<evidence type="ECO:0000256" key="7">
    <source>
        <dbReference type="ARBA" id="ARBA00023180"/>
    </source>
</evidence>
<feature type="domain" description="Cathepsin propeptide inhibitor" evidence="12">
    <location>
        <begin position="27"/>
        <end position="84"/>
    </location>
</feature>